<sequence>MEMVNQQRGLKQDKGQSISVLSATLYKQHNKVEEQAWNDILIGREFWY</sequence>
<gene>
    <name evidence="1" type="ORF">T10_10251</name>
</gene>
<comment type="caution">
    <text evidence="1">The sequence shown here is derived from an EMBL/GenBank/DDBJ whole genome shotgun (WGS) entry which is preliminary data.</text>
</comment>
<dbReference type="EMBL" id="JYDO01001517">
    <property type="protein sequence ID" value="KRZ64057.1"/>
    <property type="molecule type" value="Genomic_DNA"/>
</dbReference>
<dbReference type="Proteomes" id="UP000054843">
    <property type="component" value="Unassembled WGS sequence"/>
</dbReference>
<evidence type="ECO:0000313" key="2">
    <source>
        <dbReference type="Proteomes" id="UP000054843"/>
    </source>
</evidence>
<reference evidence="1 2" key="1">
    <citation type="submission" date="2015-01" db="EMBL/GenBank/DDBJ databases">
        <title>Evolution of Trichinella species and genotypes.</title>
        <authorList>
            <person name="Korhonen P.K."/>
            <person name="Edoardo P."/>
            <person name="Giuseppe L.R."/>
            <person name="Gasser R.B."/>
        </authorList>
    </citation>
    <scope>NUCLEOTIDE SEQUENCE [LARGE SCALE GENOMIC DNA]</scope>
    <source>
        <strain evidence="1">ISS1980</strain>
    </source>
</reference>
<evidence type="ECO:0000313" key="1">
    <source>
        <dbReference type="EMBL" id="KRZ64057.1"/>
    </source>
</evidence>
<accession>A0A0V1LX14</accession>
<name>A0A0V1LX14_9BILA</name>
<organism evidence="1 2">
    <name type="scientific">Trichinella papuae</name>
    <dbReference type="NCBI Taxonomy" id="268474"/>
    <lineage>
        <taxon>Eukaryota</taxon>
        <taxon>Metazoa</taxon>
        <taxon>Ecdysozoa</taxon>
        <taxon>Nematoda</taxon>
        <taxon>Enoplea</taxon>
        <taxon>Dorylaimia</taxon>
        <taxon>Trichinellida</taxon>
        <taxon>Trichinellidae</taxon>
        <taxon>Trichinella</taxon>
    </lineage>
</organism>
<dbReference type="AlphaFoldDB" id="A0A0V1LX14"/>
<protein>
    <submittedName>
        <fullName evidence="1">Uncharacterized protein</fullName>
    </submittedName>
</protein>
<proteinExistence type="predicted"/>
<keyword evidence="2" id="KW-1185">Reference proteome</keyword>